<dbReference type="KEGG" id="hro:HELRODRAFT_175330"/>
<dbReference type="RefSeq" id="XP_009021008.1">
    <property type="nucleotide sequence ID" value="XM_009022760.1"/>
</dbReference>
<dbReference type="EnsemblMetazoa" id="HelroT175330">
    <property type="protein sequence ID" value="HelroP175330"/>
    <property type="gene ID" value="HelroG175330"/>
</dbReference>
<accession>T1F953</accession>
<name>T1F953_HELRO</name>
<evidence type="ECO:0000313" key="2">
    <source>
        <dbReference type="EnsemblMetazoa" id="HelroP175330"/>
    </source>
</evidence>
<dbReference type="InParanoid" id="T1F953"/>
<reference evidence="3" key="1">
    <citation type="submission" date="2012-12" db="EMBL/GenBank/DDBJ databases">
        <authorList>
            <person name="Hellsten U."/>
            <person name="Grimwood J."/>
            <person name="Chapman J.A."/>
            <person name="Shapiro H."/>
            <person name="Aerts A."/>
            <person name="Otillar R.P."/>
            <person name="Terry A.Y."/>
            <person name="Boore J.L."/>
            <person name="Simakov O."/>
            <person name="Marletaz F."/>
            <person name="Cho S.-J."/>
            <person name="Edsinger-Gonzales E."/>
            <person name="Havlak P."/>
            <person name="Kuo D.-H."/>
            <person name="Larsson T."/>
            <person name="Lv J."/>
            <person name="Arendt D."/>
            <person name="Savage R."/>
            <person name="Osoegawa K."/>
            <person name="de Jong P."/>
            <person name="Lindberg D.R."/>
            <person name="Seaver E.C."/>
            <person name="Weisblat D.A."/>
            <person name="Putnam N.H."/>
            <person name="Grigoriev I.V."/>
            <person name="Rokhsar D.S."/>
        </authorList>
    </citation>
    <scope>NUCLEOTIDE SEQUENCE</scope>
</reference>
<protein>
    <submittedName>
        <fullName evidence="1 2">Uncharacterized protein</fullName>
    </submittedName>
</protein>
<dbReference type="EMBL" id="AMQM01005221">
    <property type="status" value="NOT_ANNOTATED_CDS"/>
    <property type="molecule type" value="Genomic_DNA"/>
</dbReference>
<organism evidence="2 3">
    <name type="scientific">Helobdella robusta</name>
    <name type="common">Californian leech</name>
    <dbReference type="NCBI Taxonomy" id="6412"/>
    <lineage>
        <taxon>Eukaryota</taxon>
        <taxon>Metazoa</taxon>
        <taxon>Spiralia</taxon>
        <taxon>Lophotrochozoa</taxon>
        <taxon>Annelida</taxon>
        <taxon>Clitellata</taxon>
        <taxon>Hirudinea</taxon>
        <taxon>Rhynchobdellida</taxon>
        <taxon>Glossiphoniidae</taxon>
        <taxon>Helobdella</taxon>
    </lineage>
</organism>
<gene>
    <name evidence="2" type="primary">20205352</name>
    <name evidence="1" type="ORF">HELRODRAFT_175330</name>
</gene>
<proteinExistence type="predicted"/>
<dbReference type="Proteomes" id="UP000015101">
    <property type="component" value="Unassembled WGS sequence"/>
</dbReference>
<dbReference type="GeneID" id="20205352"/>
<reference evidence="1 3" key="2">
    <citation type="journal article" date="2013" name="Nature">
        <title>Insights into bilaterian evolution from three spiralian genomes.</title>
        <authorList>
            <person name="Simakov O."/>
            <person name="Marletaz F."/>
            <person name="Cho S.J."/>
            <person name="Edsinger-Gonzales E."/>
            <person name="Havlak P."/>
            <person name="Hellsten U."/>
            <person name="Kuo D.H."/>
            <person name="Larsson T."/>
            <person name="Lv J."/>
            <person name="Arendt D."/>
            <person name="Savage R."/>
            <person name="Osoegawa K."/>
            <person name="de Jong P."/>
            <person name="Grimwood J."/>
            <person name="Chapman J.A."/>
            <person name="Shapiro H."/>
            <person name="Aerts A."/>
            <person name="Otillar R.P."/>
            <person name="Terry A.Y."/>
            <person name="Boore J.L."/>
            <person name="Grigoriev I.V."/>
            <person name="Lindberg D.R."/>
            <person name="Seaver E.C."/>
            <person name="Weisblat D.A."/>
            <person name="Putnam N.H."/>
            <person name="Rokhsar D.S."/>
        </authorList>
    </citation>
    <scope>NUCLEOTIDE SEQUENCE</scope>
</reference>
<evidence type="ECO:0000313" key="3">
    <source>
        <dbReference type="Proteomes" id="UP000015101"/>
    </source>
</evidence>
<dbReference type="EMBL" id="KB096864">
    <property type="protein sequence ID" value="ESO00837.1"/>
    <property type="molecule type" value="Genomic_DNA"/>
</dbReference>
<dbReference type="AlphaFoldDB" id="T1F953"/>
<dbReference type="CTD" id="20205352"/>
<sequence>MYLFLAKSDLLKNIFTLVTFGGGLMATTLSDGSNYKRVFGCNSGSVCGDGADSFDIFHLGMYDPCRALLTCSWLCSNSSTDCRGFDIRFDTGKCDSLSLSIDGKLNGKFSGIYSEYKAEVALSNRVIAVLISNFFDMPKICGRVSPFAIIPDRTWRRTSESFKNWMDLTCARKEQELRGKLVKSYRHNHI</sequence>
<evidence type="ECO:0000313" key="1">
    <source>
        <dbReference type="EMBL" id="ESO00837.1"/>
    </source>
</evidence>
<reference evidence="2" key="3">
    <citation type="submission" date="2015-06" db="UniProtKB">
        <authorList>
            <consortium name="EnsemblMetazoa"/>
        </authorList>
    </citation>
    <scope>IDENTIFICATION</scope>
</reference>
<keyword evidence="3" id="KW-1185">Reference proteome</keyword>
<dbReference type="HOGENOM" id="CLU_1429463_0_0_1"/>